<name>A0A504J826_9FLAO</name>
<evidence type="ECO:0000313" key="2">
    <source>
        <dbReference type="EMBL" id="TPN84745.1"/>
    </source>
</evidence>
<sequence length="115" mass="13543">MKKTVFLVMLLAVLIGTTSCGTSDYKIINSSDVKHTFILNSSKSFRGYFYKGSDQDYHYFASKWDFESDNLFKMKKEDLKIESTYQFGKKETEIDIIATDKLFAKNEFYQLYYIQ</sequence>
<keyword evidence="3" id="KW-1185">Reference proteome</keyword>
<reference evidence="2 3" key="1">
    <citation type="submission" date="2019-06" db="EMBL/GenBank/DDBJ databases">
        <authorList>
            <person name="Meng X."/>
        </authorList>
    </citation>
    <scope>NUCLEOTIDE SEQUENCE [LARGE SCALE GENOMIC DNA]</scope>
    <source>
        <strain evidence="2 3">M625</strain>
    </source>
</reference>
<dbReference type="RefSeq" id="WP_140595079.1">
    <property type="nucleotide sequence ID" value="NZ_VFWZ01000005.1"/>
</dbReference>
<accession>A0A504J826</accession>
<evidence type="ECO:0000313" key="3">
    <source>
        <dbReference type="Proteomes" id="UP000315540"/>
    </source>
</evidence>
<feature type="signal peptide" evidence="1">
    <location>
        <begin position="1"/>
        <end position="22"/>
    </location>
</feature>
<dbReference type="EMBL" id="VFWZ01000005">
    <property type="protein sequence ID" value="TPN84745.1"/>
    <property type="molecule type" value="Genomic_DNA"/>
</dbReference>
<protein>
    <submittedName>
        <fullName evidence="2">Uncharacterized protein</fullName>
    </submittedName>
</protein>
<dbReference type="PROSITE" id="PS51257">
    <property type="entry name" value="PROKAR_LIPOPROTEIN"/>
    <property type="match status" value="1"/>
</dbReference>
<dbReference type="AlphaFoldDB" id="A0A504J826"/>
<comment type="caution">
    <text evidence="2">The sequence shown here is derived from an EMBL/GenBank/DDBJ whole genome shotgun (WGS) entry which is preliminary data.</text>
</comment>
<proteinExistence type="predicted"/>
<dbReference type="Proteomes" id="UP000315540">
    <property type="component" value="Unassembled WGS sequence"/>
</dbReference>
<evidence type="ECO:0000256" key="1">
    <source>
        <dbReference type="SAM" id="SignalP"/>
    </source>
</evidence>
<gene>
    <name evidence="2" type="ORF">FHK87_17610</name>
</gene>
<dbReference type="OrthoDB" id="1452564at2"/>
<organism evidence="2 3">
    <name type="scientific">Aquimarina algicola</name>
    <dbReference type="NCBI Taxonomy" id="2589995"/>
    <lineage>
        <taxon>Bacteria</taxon>
        <taxon>Pseudomonadati</taxon>
        <taxon>Bacteroidota</taxon>
        <taxon>Flavobacteriia</taxon>
        <taxon>Flavobacteriales</taxon>
        <taxon>Flavobacteriaceae</taxon>
        <taxon>Aquimarina</taxon>
    </lineage>
</organism>
<feature type="chain" id="PRO_5021390270" evidence="1">
    <location>
        <begin position="23"/>
        <end position="115"/>
    </location>
</feature>
<keyword evidence="1" id="KW-0732">Signal</keyword>